<reference evidence="3" key="1">
    <citation type="journal article" date="2023" name="Mol. Phylogenet. Evol.">
        <title>Genome-scale phylogeny and comparative genomics of the fungal order Sordariales.</title>
        <authorList>
            <person name="Hensen N."/>
            <person name="Bonometti L."/>
            <person name="Westerberg I."/>
            <person name="Brannstrom I.O."/>
            <person name="Guillou S."/>
            <person name="Cros-Aarteil S."/>
            <person name="Calhoun S."/>
            <person name="Haridas S."/>
            <person name="Kuo A."/>
            <person name="Mondo S."/>
            <person name="Pangilinan J."/>
            <person name="Riley R."/>
            <person name="LaButti K."/>
            <person name="Andreopoulos B."/>
            <person name="Lipzen A."/>
            <person name="Chen C."/>
            <person name="Yan M."/>
            <person name="Daum C."/>
            <person name="Ng V."/>
            <person name="Clum A."/>
            <person name="Steindorff A."/>
            <person name="Ohm R.A."/>
            <person name="Martin F."/>
            <person name="Silar P."/>
            <person name="Natvig D.O."/>
            <person name="Lalanne C."/>
            <person name="Gautier V."/>
            <person name="Ament-Velasquez S.L."/>
            <person name="Kruys A."/>
            <person name="Hutchinson M.I."/>
            <person name="Powell A.J."/>
            <person name="Barry K."/>
            <person name="Miller A.N."/>
            <person name="Grigoriev I.V."/>
            <person name="Debuchy R."/>
            <person name="Gladieux P."/>
            <person name="Hiltunen Thoren M."/>
            <person name="Johannesson H."/>
        </authorList>
    </citation>
    <scope>NUCLEOTIDE SEQUENCE</scope>
    <source>
        <strain evidence="3">CBS 958.72</strain>
    </source>
</reference>
<dbReference type="InterPro" id="IPR012677">
    <property type="entry name" value="Nucleotide-bd_a/b_plait_sf"/>
</dbReference>
<evidence type="ECO:0000256" key="1">
    <source>
        <dbReference type="PROSITE-ProRule" id="PRU00176"/>
    </source>
</evidence>
<dbReference type="PROSITE" id="PS50102">
    <property type="entry name" value="RRM"/>
    <property type="match status" value="1"/>
</dbReference>
<evidence type="ECO:0000313" key="4">
    <source>
        <dbReference type="Proteomes" id="UP001287356"/>
    </source>
</evidence>
<protein>
    <recommendedName>
        <fullName evidence="2">RRM domain-containing protein</fullName>
    </recommendedName>
</protein>
<reference evidence="3" key="2">
    <citation type="submission" date="2023-06" db="EMBL/GenBank/DDBJ databases">
        <authorList>
            <consortium name="Lawrence Berkeley National Laboratory"/>
            <person name="Haridas S."/>
            <person name="Hensen N."/>
            <person name="Bonometti L."/>
            <person name="Westerberg I."/>
            <person name="Brannstrom I.O."/>
            <person name="Guillou S."/>
            <person name="Cros-Aarteil S."/>
            <person name="Calhoun S."/>
            <person name="Kuo A."/>
            <person name="Mondo S."/>
            <person name="Pangilinan J."/>
            <person name="Riley R."/>
            <person name="Labutti K."/>
            <person name="Andreopoulos B."/>
            <person name="Lipzen A."/>
            <person name="Chen C."/>
            <person name="Yanf M."/>
            <person name="Daum C."/>
            <person name="Ng V."/>
            <person name="Clum A."/>
            <person name="Steindorff A."/>
            <person name="Ohm R."/>
            <person name="Martin F."/>
            <person name="Silar P."/>
            <person name="Natvig D."/>
            <person name="Lalanne C."/>
            <person name="Gautier V."/>
            <person name="Ament-Velasquez S.L."/>
            <person name="Kruys A."/>
            <person name="Hutchinson M.I."/>
            <person name="Powell A.J."/>
            <person name="Barry K."/>
            <person name="Miller A.N."/>
            <person name="Grigoriev I.V."/>
            <person name="Debuchy R."/>
            <person name="Gladieux P."/>
            <person name="Thoren M.H."/>
            <person name="Johannesson H."/>
        </authorList>
    </citation>
    <scope>NUCLEOTIDE SEQUENCE</scope>
    <source>
        <strain evidence="3">CBS 958.72</strain>
    </source>
</reference>
<dbReference type="Gene3D" id="3.30.70.330">
    <property type="match status" value="1"/>
</dbReference>
<proteinExistence type="predicted"/>
<dbReference type="SUPFAM" id="SSF54928">
    <property type="entry name" value="RNA-binding domain, RBD"/>
    <property type="match status" value="1"/>
</dbReference>
<sequence length="125" mass="14137">MKSIEKCLENPINDNRNVYIRGLSLKTDDELLLHYVSRFGKVEQSKAIIDTLTGVCKGFGFAKFADVRDSGKCICGFYYLGYEVSFIILRLFRCATLTNRLDSGLVRSAKRSSRHTTELSLAMRA</sequence>
<keyword evidence="4" id="KW-1185">Reference proteome</keyword>
<keyword evidence="1" id="KW-0694">RNA-binding</keyword>
<comment type="caution">
    <text evidence="3">The sequence shown here is derived from an EMBL/GenBank/DDBJ whole genome shotgun (WGS) entry which is preliminary data.</text>
</comment>
<dbReference type="Proteomes" id="UP001287356">
    <property type="component" value="Unassembled WGS sequence"/>
</dbReference>
<dbReference type="Pfam" id="PF00076">
    <property type="entry name" value="RRM_1"/>
    <property type="match status" value="1"/>
</dbReference>
<dbReference type="SMART" id="SM00360">
    <property type="entry name" value="RRM"/>
    <property type="match status" value="1"/>
</dbReference>
<feature type="domain" description="RRM" evidence="2">
    <location>
        <begin position="16"/>
        <end position="74"/>
    </location>
</feature>
<dbReference type="AlphaFoldDB" id="A0AAE0JUY9"/>
<dbReference type="GO" id="GO:0003723">
    <property type="term" value="F:RNA binding"/>
    <property type="evidence" value="ECO:0007669"/>
    <property type="project" value="UniProtKB-UniRule"/>
</dbReference>
<evidence type="ECO:0000259" key="2">
    <source>
        <dbReference type="PROSITE" id="PS50102"/>
    </source>
</evidence>
<evidence type="ECO:0000313" key="3">
    <source>
        <dbReference type="EMBL" id="KAK3364824.1"/>
    </source>
</evidence>
<dbReference type="InterPro" id="IPR035979">
    <property type="entry name" value="RBD_domain_sf"/>
</dbReference>
<name>A0AAE0JUY9_9PEZI</name>
<dbReference type="InterPro" id="IPR000504">
    <property type="entry name" value="RRM_dom"/>
</dbReference>
<accession>A0AAE0JUY9</accession>
<gene>
    <name evidence="3" type="ORF">B0T24DRAFT_537298</name>
</gene>
<dbReference type="EMBL" id="JAULSN010000009">
    <property type="protein sequence ID" value="KAK3364824.1"/>
    <property type="molecule type" value="Genomic_DNA"/>
</dbReference>
<organism evidence="3 4">
    <name type="scientific">Lasiosphaeria ovina</name>
    <dbReference type="NCBI Taxonomy" id="92902"/>
    <lineage>
        <taxon>Eukaryota</taxon>
        <taxon>Fungi</taxon>
        <taxon>Dikarya</taxon>
        <taxon>Ascomycota</taxon>
        <taxon>Pezizomycotina</taxon>
        <taxon>Sordariomycetes</taxon>
        <taxon>Sordariomycetidae</taxon>
        <taxon>Sordariales</taxon>
        <taxon>Lasiosphaeriaceae</taxon>
        <taxon>Lasiosphaeria</taxon>
    </lineage>
</organism>